<organism evidence="2 3">
    <name type="scientific">Deinococcus multiflagellatus</name>
    <dbReference type="NCBI Taxonomy" id="1656887"/>
    <lineage>
        <taxon>Bacteria</taxon>
        <taxon>Thermotogati</taxon>
        <taxon>Deinococcota</taxon>
        <taxon>Deinococci</taxon>
        <taxon>Deinococcales</taxon>
        <taxon>Deinococcaceae</taxon>
        <taxon>Deinococcus</taxon>
    </lineage>
</organism>
<dbReference type="Proteomes" id="UP001596317">
    <property type="component" value="Unassembled WGS sequence"/>
</dbReference>
<evidence type="ECO:0000313" key="3">
    <source>
        <dbReference type="Proteomes" id="UP001596317"/>
    </source>
</evidence>
<accession>A0ABW1ZH70</accession>
<dbReference type="Pfam" id="PF01636">
    <property type="entry name" value="APH"/>
    <property type="match status" value="1"/>
</dbReference>
<name>A0ABW1ZH70_9DEIO</name>
<comment type="caution">
    <text evidence="2">The sequence shown here is derived from an EMBL/GenBank/DDBJ whole genome shotgun (WGS) entry which is preliminary data.</text>
</comment>
<gene>
    <name evidence="2" type="ORF">ACFP90_05285</name>
</gene>
<evidence type="ECO:0000313" key="2">
    <source>
        <dbReference type="EMBL" id="MFC6659840.1"/>
    </source>
</evidence>
<dbReference type="InterPro" id="IPR011009">
    <property type="entry name" value="Kinase-like_dom_sf"/>
</dbReference>
<protein>
    <submittedName>
        <fullName evidence="2">Phosphotransferase family protein</fullName>
    </submittedName>
</protein>
<evidence type="ECO:0000259" key="1">
    <source>
        <dbReference type="Pfam" id="PF01636"/>
    </source>
</evidence>
<proteinExistence type="predicted"/>
<dbReference type="Gene3D" id="3.90.1200.10">
    <property type="match status" value="1"/>
</dbReference>
<reference evidence="3" key="1">
    <citation type="journal article" date="2019" name="Int. J. Syst. Evol. Microbiol.">
        <title>The Global Catalogue of Microorganisms (GCM) 10K type strain sequencing project: providing services to taxonomists for standard genome sequencing and annotation.</title>
        <authorList>
            <consortium name="The Broad Institute Genomics Platform"/>
            <consortium name="The Broad Institute Genome Sequencing Center for Infectious Disease"/>
            <person name="Wu L."/>
            <person name="Ma J."/>
        </authorList>
    </citation>
    <scope>NUCLEOTIDE SEQUENCE [LARGE SCALE GENOMIC DNA]</scope>
    <source>
        <strain evidence="3">CCUG 63830</strain>
    </source>
</reference>
<dbReference type="SUPFAM" id="SSF56112">
    <property type="entry name" value="Protein kinase-like (PK-like)"/>
    <property type="match status" value="1"/>
</dbReference>
<keyword evidence="3" id="KW-1185">Reference proteome</keyword>
<feature type="domain" description="Aminoglycoside phosphotransferase" evidence="1">
    <location>
        <begin position="56"/>
        <end position="273"/>
    </location>
</feature>
<sequence>MPRRLGDWAATLRGHAPASGPWVWPPALRAAFPGARVVETWTGEGAAFARYRSPAGPLFLKYLPAGWRDPRAAERLHRESTYLRDLAPHAPVPHARYLHSAAQQGPPLAHLLTVDRTEATWGWGAFATDPQREAALLDVVRLLAGLHAFWAGPGQPLLRGRWRWQPGEVLARAAAVAPAAPPDVPSAAEALLAAAQALPALLAHAPVWTLVHGDIHAGQVLWPRDGGPPELIDYGQVHPSVPGEDLAHLLALRLNAAERARLGPALRAAYQAALAEQGLSLSAAELAAQERAGLALNLLSTARQAQRRESSGVQQALAAAVEAWWE</sequence>
<dbReference type="EMBL" id="JBHSWB010000001">
    <property type="protein sequence ID" value="MFC6659840.1"/>
    <property type="molecule type" value="Genomic_DNA"/>
</dbReference>
<dbReference type="RefSeq" id="WP_224603565.1">
    <property type="nucleotide sequence ID" value="NZ_JAIQXV010000001.1"/>
</dbReference>
<dbReference type="InterPro" id="IPR002575">
    <property type="entry name" value="Aminoglycoside_PTrfase"/>
</dbReference>